<reference evidence="4" key="1">
    <citation type="journal article" date="2020" name="bioRxiv">
        <title>A rank-normalized archaeal taxonomy based on genome phylogeny resolves widespread incomplete and uneven classifications.</title>
        <authorList>
            <person name="Rinke C."/>
            <person name="Chuvochina M."/>
            <person name="Mussig A.J."/>
            <person name="Chaumeil P.-A."/>
            <person name="Waite D.W."/>
            <person name="Whitman W.B."/>
            <person name="Parks D.H."/>
            <person name="Hugenholtz P."/>
        </authorList>
    </citation>
    <scope>NUCLEOTIDE SEQUENCE</scope>
    <source>
        <strain evidence="4">UBA12518</strain>
    </source>
</reference>
<dbReference type="EMBL" id="DUIH01000013">
    <property type="protein sequence ID" value="HIH69825.1"/>
    <property type="molecule type" value="Genomic_DNA"/>
</dbReference>
<evidence type="ECO:0000256" key="1">
    <source>
        <dbReference type="ARBA" id="ARBA00004830"/>
    </source>
</evidence>
<evidence type="ECO:0000256" key="2">
    <source>
        <dbReference type="ARBA" id="ARBA00012692"/>
    </source>
</evidence>
<evidence type="ECO:0000313" key="5">
    <source>
        <dbReference type="Proteomes" id="UP000600363"/>
    </source>
</evidence>
<dbReference type="PANTHER" id="PTHR39673">
    <property type="entry name" value="TUNGSTEN FORMYLMETHANOFURAN DEHYDROGENASE, SUBUNIT C (FWDC)"/>
    <property type="match status" value="1"/>
</dbReference>
<accession>A0A832RW54</accession>
<comment type="caution">
    <text evidence="4">The sequence shown here is derived from an EMBL/GenBank/DDBJ whole genome shotgun (WGS) entry which is preliminary data.</text>
</comment>
<dbReference type="CDD" id="cd00980">
    <property type="entry name" value="FwdC/FmdC"/>
    <property type="match status" value="1"/>
</dbReference>
<sequence>MSEIVLTPKGSIDIMVEAEVITPDAFAGKSVHEIEALKVWQGPRQLPLSEFFDVEGSAGTTAEETTIVITGDVPRVKLIGAGMSAGNVIVEGSAGMHVGSNMKGGSILVKRDAGSWAGMEMKGGVLHILGNAQDHVGCAYRGSWHGMTGGRIVIEGNAGSQLGGGMCGGEIIVNGDVENFCAIRQSGGLIVVRGDAVRAAGAEMTGGTLVVCGHIMQFLPGFEHQGTEHDLTMGDVECAGEFMKFVGDYAISKRPKGVLYVSREANEGL</sequence>
<dbReference type="Proteomes" id="UP000600363">
    <property type="component" value="Unassembled WGS sequence"/>
</dbReference>
<dbReference type="Gene3D" id="2.160.20.60">
    <property type="entry name" value="Glutamate synthase, alpha subunit, C-terminal domain"/>
    <property type="match status" value="2"/>
</dbReference>
<protein>
    <recommendedName>
        <fullName evidence="2">formylmethanofuran dehydrogenase</fullName>
        <ecNumber evidence="2">1.2.7.12</ecNumber>
    </recommendedName>
</protein>
<dbReference type="GO" id="GO:0046914">
    <property type="term" value="F:transition metal ion binding"/>
    <property type="evidence" value="ECO:0007669"/>
    <property type="project" value="InterPro"/>
</dbReference>
<dbReference type="GO" id="GO:0018493">
    <property type="term" value="F:formylmethanofuran dehydrogenase activity"/>
    <property type="evidence" value="ECO:0007669"/>
    <property type="project" value="UniProtKB-EC"/>
</dbReference>
<dbReference type="InterPro" id="IPR017550">
    <property type="entry name" value="Formylmethanofuran_DH_suC"/>
</dbReference>
<comment type="pathway">
    <text evidence="1">One-carbon metabolism; methanogenesis from CO(2); 5,10-methenyl-5,6,7,8-tetrahydromethanopterin from CO(2): step 1/3.</text>
</comment>
<evidence type="ECO:0000313" key="4">
    <source>
        <dbReference type="EMBL" id="HIH69825.1"/>
    </source>
</evidence>
<dbReference type="PANTHER" id="PTHR39673:SF5">
    <property type="entry name" value="TUNGSTEN-CONTAINING FORMYLMETHANOFURAN DEHYDROGENASE 2 SUBUNIT C"/>
    <property type="match status" value="1"/>
</dbReference>
<dbReference type="NCBIfam" id="TIGR03122">
    <property type="entry name" value="one_C_dehyd_C"/>
    <property type="match status" value="1"/>
</dbReference>
<gene>
    <name evidence="4" type="ORF">HA299_04300</name>
</gene>
<dbReference type="InterPro" id="IPR036485">
    <property type="entry name" value="Glu_synth_asu_C_sf"/>
</dbReference>
<dbReference type="GO" id="GO:0019386">
    <property type="term" value="P:methanogenesis, from carbon dioxide"/>
    <property type="evidence" value="ECO:0007669"/>
    <property type="project" value="UniProtKB-UniPathway"/>
</dbReference>
<name>A0A832RW54_9EURY</name>
<dbReference type="AlphaFoldDB" id="A0A832RW54"/>
<proteinExistence type="predicted"/>
<dbReference type="RefSeq" id="WP_042685814.1">
    <property type="nucleotide sequence ID" value="NZ_DUIH01000013.1"/>
</dbReference>
<dbReference type="EC" id="1.2.7.12" evidence="2"/>
<organism evidence="4 5">
    <name type="scientific">Methermicoccus shengliensis</name>
    <dbReference type="NCBI Taxonomy" id="660064"/>
    <lineage>
        <taxon>Archaea</taxon>
        <taxon>Methanobacteriati</taxon>
        <taxon>Methanobacteriota</taxon>
        <taxon>Stenosarchaea group</taxon>
        <taxon>Methanomicrobia</taxon>
        <taxon>Methanosarcinales</taxon>
        <taxon>Methermicoccaceae</taxon>
        <taxon>Methermicoccus</taxon>
    </lineage>
</organism>
<dbReference type="SUPFAM" id="SSF69336">
    <property type="entry name" value="Alpha subunit of glutamate synthase, C-terminal domain"/>
    <property type="match status" value="1"/>
</dbReference>
<comment type="catalytic activity">
    <reaction evidence="3">
        <text>N-formylmethanofuran + 2 oxidized [2Fe-2S]-[ferredoxin] + H2O = methanofuran + 2 reduced [2Fe-2S]-[ferredoxin] + CO2 + H(+)</text>
        <dbReference type="Rhea" id="RHEA:19841"/>
        <dbReference type="Rhea" id="RHEA-COMP:10000"/>
        <dbReference type="Rhea" id="RHEA-COMP:10001"/>
        <dbReference type="ChEBI" id="CHEBI:15377"/>
        <dbReference type="ChEBI" id="CHEBI:15378"/>
        <dbReference type="ChEBI" id="CHEBI:16526"/>
        <dbReference type="ChEBI" id="CHEBI:33737"/>
        <dbReference type="ChEBI" id="CHEBI:33738"/>
        <dbReference type="ChEBI" id="CHEBI:57727"/>
        <dbReference type="ChEBI" id="CHEBI:58151"/>
        <dbReference type="EC" id="1.2.7.12"/>
    </reaction>
</comment>
<dbReference type="UniPathway" id="UPA00640">
    <property type="reaction ID" value="UER00692"/>
</dbReference>
<evidence type="ECO:0000256" key="3">
    <source>
        <dbReference type="ARBA" id="ARBA00048228"/>
    </source>
</evidence>